<dbReference type="RefSeq" id="WP_191275027.1">
    <property type="nucleotide sequence ID" value="NZ_BMXJ01000008.1"/>
</dbReference>
<keyword evidence="2 4" id="KW-0472">Membrane</keyword>
<dbReference type="InterPro" id="IPR006664">
    <property type="entry name" value="OMP_bac"/>
</dbReference>
<keyword evidence="8" id="KW-1185">Reference proteome</keyword>
<name>A0ABR9HKJ5_9ACTN</name>
<dbReference type="Proteomes" id="UP000598217">
    <property type="component" value="Unassembled WGS sequence"/>
</dbReference>
<dbReference type="SUPFAM" id="SSF103088">
    <property type="entry name" value="OmpA-like"/>
    <property type="match status" value="1"/>
</dbReference>
<keyword evidence="3" id="KW-0998">Cell outer membrane</keyword>
<dbReference type="Gene3D" id="3.30.1330.60">
    <property type="entry name" value="OmpA-like domain"/>
    <property type="match status" value="1"/>
</dbReference>
<evidence type="ECO:0000256" key="2">
    <source>
        <dbReference type="ARBA" id="ARBA00023136"/>
    </source>
</evidence>
<dbReference type="InterPro" id="IPR006665">
    <property type="entry name" value="OmpA-like"/>
</dbReference>
<evidence type="ECO:0000313" key="7">
    <source>
        <dbReference type="EMBL" id="MBE1459552.1"/>
    </source>
</evidence>
<dbReference type="InterPro" id="IPR050330">
    <property type="entry name" value="Bact_OuterMem_StrucFunc"/>
</dbReference>
<evidence type="ECO:0000313" key="8">
    <source>
        <dbReference type="Proteomes" id="UP000598217"/>
    </source>
</evidence>
<protein>
    <submittedName>
        <fullName evidence="7">Outer membrane protein OmpA-like peptidoglycan-associated protein</fullName>
    </submittedName>
</protein>
<evidence type="ECO:0000256" key="5">
    <source>
        <dbReference type="SAM" id="MobiDB-lite"/>
    </source>
</evidence>
<evidence type="ECO:0000259" key="6">
    <source>
        <dbReference type="PROSITE" id="PS51123"/>
    </source>
</evidence>
<sequence>MVTTLVIFLASGCVVSADNPPKENSQSPENISRENAPPSPGEAKEILASSTSTATILGSELQIEVNTLERLENNLLRLRISLINNSPEEFDIGFGLAGEEDRRTASNISLIDDLNQQRYLSYDKSDGSCFCDTLEGAIESGETETLWVIFPGAPENVESMTVTTPLTPPLLDIPVSNTSEAVESSNLGEPQILDLTLISDSLEEDQTGRTESGDEVSIILSSDVLFSTNSSDLNDETQEILEQVAQEIDDASSSVISIDGHADNTGTDSVNLPLSQDRAKSVEVTLGSLISREVTFDVEGHGSADPIADNTTEEGRKRNRRVSVTFEK</sequence>
<feature type="region of interest" description="Disordered" evidence="5">
    <location>
        <begin position="17"/>
        <end position="44"/>
    </location>
</feature>
<dbReference type="PROSITE" id="PS51123">
    <property type="entry name" value="OMPA_2"/>
    <property type="match status" value="1"/>
</dbReference>
<gene>
    <name evidence="7" type="ORF">H4W79_003766</name>
</gene>
<feature type="region of interest" description="Disordered" evidence="5">
    <location>
        <begin position="300"/>
        <end position="328"/>
    </location>
</feature>
<dbReference type="PANTHER" id="PTHR30329:SF21">
    <property type="entry name" value="LIPOPROTEIN YIAD-RELATED"/>
    <property type="match status" value="1"/>
</dbReference>
<dbReference type="Pfam" id="PF00691">
    <property type="entry name" value="OmpA"/>
    <property type="match status" value="1"/>
</dbReference>
<comment type="subcellular location">
    <subcellularLocation>
        <location evidence="1">Cell outer membrane</location>
    </subcellularLocation>
</comment>
<dbReference type="EMBL" id="JADBDY010000001">
    <property type="protein sequence ID" value="MBE1459552.1"/>
    <property type="molecule type" value="Genomic_DNA"/>
</dbReference>
<proteinExistence type="predicted"/>
<dbReference type="InterPro" id="IPR036737">
    <property type="entry name" value="OmpA-like_sf"/>
</dbReference>
<comment type="caution">
    <text evidence="7">The sequence shown here is derived from an EMBL/GenBank/DDBJ whole genome shotgun (WGS) entry which is preliminary data.</text>
</comment>
<organism evidence="7 8">
    <name type="scientific">Nocardiopsis terrae</name>
    <dbReference type="NCBI Taxonomy" id="372655"/>
    <lineage>
        <taxon>Bacteria</taxon>
        <taxon>Bacillati</taxon>
        <taxon>Actinomycetota</taxon>
        <taxon>Actinomycetes</taxon>
        <taxon>Streptosporangiales</taxon>
        <taxon>Nocardiopsidaceae</taxon>
        <taxon>Nocardiopsis</taxon>
    </lineage>
</organism>
<reference evidence="7 8" key="1">
    <citation type="submission" date="2020-10" db="EMBL/GenBank/DDBJ databases">
        <title>Sequencing the genomes of 1000 actinobacteria strains.</title>
        <authorList>
            <person name="Klenk H.-P."/>
        </authorList>
    </citation>
    <scope>NUCLEOTIDE SEQUENCE [LARGE SCALE GENOMIC DNA]</scope>
    <source>
        <strain evidence="7 8">DSM 45157</strain>
    </source>
</reference>
<evidence type="ECO:0000256" key="4">
    <source>
        <dbReference type="PROSITE-ProRule" id="PRU00473"/>
    </source>
</evidence>
<evidence type="ECO:0000256" key="1">
    <source>
        <dbReference type="ARBA" id="ARBA00004442"/>
    </source>
</evidence>
<feature type="domain" description="OmpA-like" evidence="6">
    <location>
        <begin position="213"/>
        <end position="328"/>
    </location>
</feature>
<dbReference type="PANTHER" id="PTHR30329">
    <property type="entry name" value="STATOR ELEMENT OF FLAGELLAR MOTOR COMPLEX"/>
    <property type="match status" value="1"/>
</dbReference>
<dbReference type="PRINTS" id="PR01021">
    <property type="entry name" value="OMPADOMAIN"/>
</dbReference>
<dbReference type="CDD" id="cd07185">
    <property type="entry name" value="OmpA_C-like"/>
    <property type="match status" value="1"/>
</dbReference>
<accession>A0ABR9HKJ5</accession>
<evidence type="ECO:0000256" key="3">
    <source>
        <dbReference type="ARBA" id="ARBA00023237"/>
    </source>
</evidence>